<accession>A0A5K7X352</accession>
<sequence>MQLSKLYSDRPQDYQPVTFVAGLNVVIAEIRLPENKARDTHNLGKSTLGRMLDFCFLADRDKNFFLFKYFDRFSEYCFFLEIQLLDGTFLTIRRSVRSHSRISFKRHLSPDQDYSGLPVEAWDHSEVPIERAQSILDGLLDWRPMKPWPYRKGLGYFLRSQDDFREVFQLRRFAAAHGDWKPFLAHLLGFDSTTITQHYQKEFALEEAKKQEDVVKGELGGSVEDVSKIDGILLLKRAQVDKTQAQLDAFDFRNQDKTDTKRLVEEIDDRIAQLNESRYVLSQSRKKVVASIKEDAVLFEPDKAAQLFKEAGILFEGQIKKDFEQLIGFNRAITEERRAYLEQERAEIDFQLKEIGSELTKFGKQRAESLAYLTETDALEKYKRASNKLIDLRADIVSLERQRQFISKLQELRKNIRTLGGDLRELQSTIEADVEKQNTDDKSLFSTIRLYFSDIVEAVIDRKALLSVSVNQKGHLEYKAEILSISGESTSADVGHTYRKLLCIAFDLALLRAYIAMPFPRFAYHDGVFESLDDRKKENLLSVLRSYAELGLQPVITLIDSDSPPSAPGTSAFSESEIVLRLHDEGPKGRLFMIESW</sequence>
<dbReference type="InterPro" id="IPR018760">
    <property type="entry name" value="DUF2326"/>
</dbReference>
<evidence type="ECO:0000256" key="1">
    <source>
        <dbReference type="SAM" id="Coils"/>
    </source>
</evidence>
<dbReference type="KEGG" id="lpav:PLANPX_0377"/>
<protein>
    <submittedName>
        <fullName evidence="3">ATPase involved in DNA repair</fullName>
    </submittedName>
</protein>
<dbReference type="Pfam" id="PF10088">
    <property type="entry name" value="DUF2326"/>
    <property type="match status" value="1"/>
</dbReference>
<keyword evidence="4" id="KW-1185">Reference proteome</keyword>
<reference evidence="4" key="1">
    <citation type="submission" date="2019-10" db="EMBL/GenBank/DDBJ databases">
        <title>Lacipirellula parvula gen. nov., sp. nov., representing a lineage of planctomycetes widespread in freshwater anoxic habitats, and description of the family Lacipirellulaceae.</title>
        <authorList>
            <person name="Dedysh S.N."/>
            <person name="Kulichevskaya I.S."/>
            <person name="Beletsky A.V."/>
            <person name="Rakitin A.L."/>
            <person name="Mardanov A.V."/>
            <person name="Ivanova A.A."/>
            <person name="Saltykova V.X."/>
            <person name="Rijpstra W.I.C."/>
            <person name="Sinninghe Damste J.S."/>
            <person name="Ravin N.V."/>
        </authorList>
    </citation>
    <scope>NUCLEOTIDE SEQUENCE [LARGE SCALE GENOMIC DNA]</scope>
    <source>
        <strain evidence="4">PX69</strain>
    </source>
</reference>
<dbReference type="EMBL" id="AP021861">
    <property type="protein sequence ID" value="BBO30765.1"/>
    <property type="molecule type" value="Genomic_DNA"/>
</dbReference>
<gene>
    <name evidence="3" type="ORF">PLANPX_0377</name>
</gene>
<dbReference type="Proteomes" id="UP000326837">
    <property type="component" value="Chromosome"/>
</dbReference>
<dbReference type="InterPro" id="IPR027417">
    <property type="entry name" value="P-loop_NTPase"/>
</dbReference>
<dbReference type="AlphaFoldDB" id="A0A5K7X352"/>
<evidence type="ECO:0000259" key="2">
    <source>
        <dbReference type="Pfam" id="PF10088"/>
    </source>
</evidence>
<organism evidence="3 4">
    <name type="scientific">Lacipirellula parvula</name>
    <dbReference type="NCBI Taxonomy" id="2650471"/>
    <lineage>
        <taxon>Bacteria</taxon>
        <taxon>Pseudomonadati</taxon>
        <taxon>Planctomycetota</taxon>
        <taxon>Planctomycetia</taxon>
        <taxon>Pirellulales</taxon>
        <taxon>Lacipirellulaceae</taxon>
        <taxon>Lacipirellula</taxon>
    </lineage>
</organism>
<evidence type="ECO:0000313" key="3">
    <source>
        <dbReference type="EMBL" id="BBO30765.1"/>
    </source>
</evidence>
<feature type="domain" description="DUF2326" evidence="2">
    <location>
        <begin position="455"/>
        <end position="595"/>
    </location>
</feature>
<dbReference type="Gene3D" id="3.40.50.300">
    <property type="entry name" value="P-loop containing nucleotide triphosphate hydrolases"/>
    <property type="match status" value="1"/>
</dbReference>
<name>A0A5K7X352_9BACT</name>
<evidence type="ECO:0000313" key="4">
    <source>
        <dbReference type="Proteomes" id="UP000326837"/>
    </source>
</evidence>
<proteinExistence type="predicted"/>
<feature type="coiled-coil region" evidence="1">
    <location>
        <begin position="382"/>
        <end position="429"/>
    </location>
</feature>
<dbReference type="RefSeq" id="WP_152097043.1">
    <property type="nucleotide sequence ID" value="NZ_AP021861.1"/>
</dbReference>
<keyword evidence="1" id="KW-0175">Coiled coil</keyword>